<keyword evidence="8" id="KW-1185">Reference proteome</keyword>
<accession>A0A9X2PD97</accession>
<evidence type="ECO:0000313" key="8">
    <source>
        <dbReference type="Proteomes" id="UP001151088"/>
    </source>
</evidence>
<dbReference type="PANTHER" id="PTHR11048:SF5">
    <property type="entry name" value="DECAPRENYL-PHOSPHATE PHOSPHORIBOSYLTRANSFERASE"/>
    <property type="match status" value="1"/>
</dbReference>
<dbReference type="Proteomes" id="UP001151088">
    <property type="component" value="Unassembled WGS sequence"/>
</dbReference>
<name>A0A9X2PD97_9HYPH</name>
<feature type="transmembrane region" description="Helical" evidence="6">
    <location>
        <begin position="479"/>
        <end position="496"/>
    </location>
</feature>
<protein>
    <submittedName>
        <fullName evidence="7">UbiA family prenyltransferase</fullName>
    </submittedName>
</protein>
<evidence type="ECO:0000256" key="1">
    <source>
        <dbReference type="ARBA" id="ARBA00004141"/>
    </source>
</evidence>
<evidence type="ECO:0000256" key="3">
    <source>
        <dbReference type="ARBA" id="ARBA00022692"/>
    </source>
</evidence>
<feature type="transmembrane region" description="Helical" evidence="6">
    <location>
        <begin position="440"/>
        <end position="458"/>
    </location>
</feature>
<comment type="caution">
    <text evidence="7">The sequence shown here is derived from an EMBL/GenBank/DDBJ whole genome shotgun (WGS) entry which is preliminary data.</text>
</comment>
<sequence length="497" mass="53863">MLSKGSLQIEVPATLTKAMGQGEPVIGPPLVVDLDGTLLRSDLLVESAFAHVGARPSRLPVLLRALLRGKAALKAAIARETPIDETSLPYDERVLELIHDARAQGREVYIASASNERYVAAVAGHVGADGWFASSDSENLSSHAKTRRLVEAFGEGGFDYVGDDRADLPVWATARECIAVHPSAGVRRALTAINADARFIEPRTHRGRAWFKLLRVHQWAKNALVFVPMVTSHNFDLGSVVASVAAFFAFSFAASAIYILNDLVDIDADRKHPSKRRRPLAAGTVPILTSIPVAAGLMGAGIAVALAIGPLFAATLLTYLALTTAYTFFLKRKLLVDIVTLAALYTIRIIGGAVAIDVPVSEWLLGFSLFIFTSLALIKRYVEMAARLDASLPDPNNRNYRKADLDIVAALAAATGYNAVTFFAIYISSDHVRAIYAYPQLLWLVCPVLIYWLGRALLMAHRRDLDDDPIVFAIRDRNSHLALLIIGAILLVATGPL</sequence>
<dbReference type="GO" id="GO:0005886">
    <property type="term" value="C:plasma membrane"/>
    <property type="evidence" value="ECO:0007669"/>
    <property type="project" value="TreeGrafter"/>
</dbReference>
<feature type="transmembrane region" description="Helical" evidence="6">
    <location>
        <begin position="403"/>
        <end position="428"/>
    </location>
</feature>
<feature type="transmembrane region" description="Helical" evidence="6">
    <location>
        <begin position="362"/>
        <end position="382"/>
    </location>
</feature>
<dbReference type="Gene3D" id="3.40.50.1000">
    <property type="entry name" value="HAD superfamily/HAD-like"/>
    <property type="match status" value="1"/>
</dbReference>
<reference evidence="7" key="1">
    <citation type="submission" date="2022-08" db="EMBL/GenBank/DDBJ databases">
        <authorList>
            <person name="Li F."/>
        </authorList>
    </citation>
    <scope>NUCLEOTIDE SEQUENCE</scope>
    <source>
        <strain evidence="7">MQZ15Z-1</strain>
    </source>
</reference>
<feature type="transmembrane region" description="Helical" evidence="6">
    <location>
        <begin position="237"/>
        <end position="260"/>
    </location>
</feature>
<dbReference type="InterPro" id="IPR023214">
    <property type="entry name" value="HAD_sf"/>
</dbReference>
<evidence type="ECO:0000256" key="5">
    <source>
        <dbReference type="ARBA" id="ARBA00023136"/>
    </source>
</evidence>
<feature type="transmembrane region" description="Helical" evidence="6">
    <location>
        <begin position="304"/>
        <end position="322"/>
    </location>
</feature>
<dbReference type="InterPro" id="IPR039653">
    <property type="entry name" value="Prenyltransferase"/>
</dbReference>
<feature type="transmembrane region" description="Helical" evidence="6">
    <location>
        <begin position="280"/>
        <end position="298"/>
    </location>
</feature>
<dbReference type="Pfam" id="PF12710">
    <property type="entry name" value="HAD"/>
    <property type="match status" value="1"/>
</dbReference>
<dbReference type="GO" id="GO:0009247">
    <property type="term" value="P:glycolipid biosynthetic process"/>
    <property type="evidence" value="ECO:0007669"/>
    <property type="project" value="TreeGrafter"/>
</dbReference>
<keyword evidence="5 6" id="KW-0472">Membrane</keyword>
<keyword evidence="4 6" id="KW-1133">Transmembrane helix</keyword>
<dbReference type="Pfam" id="PF01040">
    <property type="entry name" value="UbiA"/>
    <property type="match status" value="1"/>
</dbReference>
<evidence type="ECO:0000256" key="2">
    <source>
        <dbReference type="ARBA" id="ARBA00022475"/>
    </source>
</evidence>
<feature type="transmembrane region" description="Helical" evidence="6">
    <location>
        <begin position="334"/>
        <end position="356"/>
    </location>
</feature>
<organism evidence="7 8">
    <name type="scientific">Ancylobacter mangrovi</name>
    <dbReference type="NCBI Taxonomy" id="2972472"/>
    <lineage>
        <taxon>Bacteria</taxon>
        <taxon>Pseudomonadati</taxon>
        <taxon>Pseudomonadota</taxon>
        <taxon>Alphaproteobacteria</taxon>
        <taxon>Hyphomicrobiales</taxon>
        <taxon>Xanthobacteraceae</taxon>
        <taxon>Ancylobacter</taxon>
    </lineage>
</organism>
<dbReference type="Gene3D" id="1.10.357.140">
    <property type="entry name" value="UbiA prenyltransferase"/>
    <property type="match status" value="1"/>
</dbReference>
<dbReference type="SUPFAM" id="SSF56784">
    <property type="entry name" value="HAD-like"/>
    <property type="match status" value="1"/>
</dbReference>
<dbReference type="CDD" id="cd13963">
    <property type="entry name" value="PT_UbiA_2"/>
    <property type="match status" value="1"/>
</dbReference>
<proteinExistence type="predicted"/>
<dbReference type="EMBL" id="JANTHZ010000002">
    <property type="protein sequence ID" value="MCS0494761.1"/>
    <property type="molecule type" value="Genomic_DNA"/>
</dbReference>
<dbReference type="RefSeq" id="WP_258731797.1">
    <property type="nucleotide sequence ID" value="NZ_JANTHZ010000002.1"/>
</dbReference>
<keyword evidence="3 6" id="KW-0812">Transmembrane</keyword>
<dbReference type="GO" id="GO:0016765">
    <property type="term" value="F:transferase activity, transferring alkyl or aryl (other than methyl) groups"/>
    <property type="evidence" value="ECO:0007669"/>
    <property type="project" value="InterPro"/>
</dbReference>
<evidence type="ECO:0000313" key="7">
    <source>
        <dbReference type="EMBL" id="MCS0494761.1"/>
    </source>
</evidence>
<evidence type="ECO:0000256" key="4">
    <source>
        <dbReference type="ARBA" id="ARBA00022989"/>
    </source>
</evidence>
<dbReference type="InterPro" id="IPR044878">
    <property type="entry name" value="UbiA_sf"/>
</dbReference>
<dbReference type="PANTHER" id="PTHR11048">
    <property type="entry name" value="PRENYLTRANSFERASES"/>
    <property type="match status" value="1"/>
</dbReference>
<dbReference type="AlphaFoldDB" id="A0A9X2PD97"/>
<evidence type="ECO:0000256" key="6">
    <source>
        <dbReference type="SAM" id="Phobius"/>
    </source>
</evidence>
<dbReference type="NCBIfam" id="NF006088">
    <property type="entry name" value="PRK08238.1"/>
    <property type="match status" value="1"/>
</dbReference>
<dbReference type="InterPro" id="IPR000537">
    <property type="entry name" value="UbiA_prenyltransferase"/>
</dbReference>
<comment type="subcellular location">
    <subcellularLocation>
        <location evidence="1">Membrane</location>
        <topology evidence="1">Multi-pass membrane protein</topology>
    </subcellularLocation>
</comment>
<keyword evidence="2" id="KW-1003">Cell membrane</keyword>
<dbReference type="InterPro" id="IPR036412">
    <property type="entry name" value="HAD-like_sf"/>
</dbReference>
<gene>
    <name evidence="7" type="ORF">NVS89_06595</name>
</gene>